<keyword evidence="1" id="KW-0812">Transmembrane</keyword>
<keyword evidence="1" id="KW-1133">Transmembrane helix</keyword>
<dbReference type="EMBL" id="PRKQ01000001">
    <property type="protein sequence ID" value="PPB12945.1"/>
    <property type="molecule type" value="Genomic_DNA"/>
</dbReference>
<feature type="transmembrane region" description="Helical" evidence="1">
    <location>
        <begin position="63"/>
        <end position="82"/>
    </location>
</feature>
<dbReference type="Proteomes" id="UP000239759">
    <property type="component" value="Unassembled WGS sequence"/>
</dbReference>
<evidence type="ECO:0000313" key="2">
    <source>
        <dbReference type="EMBL" id="PPB12945.1"/>
    </source>
</evidence>
<gene>
    <name evidence="2" type="ORF">C4A77_00735</name>
</gene>
<proteinExistence type="predicted"/>
<comment type="caution">
    <text evidence="2">The sequence shown here is derived from an EMBL/GenBank/DDBJ whole genome shotgun (WGS) entry which is preliminary data.</text>
</comment>
<accession>A0AAP8U768</accession>
<organism evidence="2 3">
    <name type="scientific">Brevibacillus laterosporus</name>
    <name type="common">Bacillus laterosporus</name>
    <dbReference type="NCBI Taxonomy" id="1465"/>
    <lineage>
        <taxon>Bacteria</taxon>
        <taxon>Bacillati</taxon>
        <taxon>Bacillota</taxon>
        <taxon>Bacilli</taxon>
        <taxon>Bacillales</taxon>
        <taxon>Paenibacillaceae</taxon>
        <taxon>Brevibacillus</taxon>
    </lineage>
</organism>
<dbReference type="AlphaFoldDB" id="A0AAP8U768"/>
<reference evidence="2 3" key="1">
    <citation type="submission" date="2018-02" db="EMBL/GenBank/DDBJ databases">
        <title>Comparative analysis of genomes of three Brevibacillus laterosporus strains producers of potent antimicrobials isolated from silage.</title>
        <authorList>
            <person name="Kojic M."/>
            <person name="Miljkovic M."/>
            <person name="Studholme D."/>
            <person name="Filipic B."/>
        </authorList>
    </citation>
    <scope>NUCLEOTIDE SEQUENCE [LARGE SCALE GENOMIC DNA]</scope>
    <source>
        <strain evidence="2 3">BGSP11</strain>
    </source>
</reference>
<feature type="transmembrane region" description="Helical" evidence="1">
    <location>
        <begin position="29"/>
        <end position="57"/>
    </location>
</feature>
<protein>
    <submittedName>
        <fullName evidence="2">Uncharacterized protein</fullName>
    </submittedName>
</protein>
<sequence length="102" mass="11734">MKAKRLNAWIVTTIHKDGEWKIRKIIVEILYFMFAFSLVFGLSVCMYGIGCIVGSFIGETETFSEVGSFVIVMLLWILAEIIEINNSPLINEEFLNIGRERR</sequence>
<keyword evidence="1" id="KW-0472">Membrane</keyword>
<evidence type="ECO:0000313" key="3">
    <source>
        <dbReference type="Proteomes" id="UP000239759"/>
    </source>
</evidence>
<dbReference type="RefSeq" id="WP_104030346.1">
    <property type="nucleotide sequence ID" value="NZ_PRKQ01000001.1"/>
</dbReference>
<name>A0AAP8U768_BRELA</name>
<evidence type="ECO:0000256" key="1">
    <source>
        <dbReference type="SAM" id="Phobius"/>
    </source>
</evidence>